<evidence type="ECO:0000313" key="4">
    <source>
        <dbReference type="EMBL" id="PAV17933.1"/>
    </source>
</evidence>
<dbReference type="EMBL" id="NBII01000006">
    <property type="protein sequence ID" value="PAV17933.1"/>
    <property type="molecule type" value="Genomic_DNA"/>
</dbReference>
<accession>A0A286UEB5</accession>
<feature type="signal peptide" evidence="3">
    <location>
        <begin position="1"/>
        <end position="18"/>
    </location>
</feature>
<evidence type="ECO:0000256" key="1">
    <source>
        <dbReference type="SAM" id="MobiDB-lite"/>
    </source>
</evidence>
<keyword evidence="2" id="KW-0812">Transmembrane</keyword>
<dbReference type="InParanoid" id="A0A286UEB5"/>
<feature type="transmembrane region" description="Helical" evidence="2">
    <location>
        <begin position="172"/>
        <end position="196"/>
    </location>
</feature>
<gene>
    <name evidence="4" type="ORF">PNOK_0641900</name>
</gene>
<evidence type="ECO:0000313" key="5">
    <source>
        <dbReference type="Proteomes" id="UP000217199"/>
    </source>
</evidence>
<proteinExistence type="predicted"/>
<name>A0A286UEB5_9AGAM</name>
<evidence type="ECO:0000256" key="3">
    <source>
        <dbReference type="SAM" id="SignalP"/>
    </source>
</evidence>
<dbReference type="OrthoDB" id="2686083at2759"/>
<feature type="transmembrane region" description="Helical" evidence="2">
    <location>
        <begin position="388"/>
        <end position="409"/>
    </location>
</feature>
<protein>
    <submittedName>
        <fullName evidence="4">Uncharacterized protein</fullName>
    </submittedName>
</protein>
<reference evidence="4 5" key="1">
    <citation type="journal article" date="2017" name="Mol. Ecol.">
        <title>Comparative and population genomic landscape of Phellinus noxius: A hypervariable fungus causing root rot in trees.</title>
        <authorList>
            <person name="Chung C.L."/>
            <person name="Lee T.J."/>
            <person name="Akiba M."/>
            <person name="Lee H.H."/>
            <person name="Kuo T.H."/>
            <person name="Liu D."/>
            <person name="Ke H.M."/>
            <person name="Yokoi T."/>
            <person name="Roa M.B."/>
            <person name="Lu M.J."/>
            <person name="Chang Y.Y."/>
            <person name="Ann P.J."/>
            <person name="Tsai J.N."/>
            <person name="Chen C.Y."/>
            <person name="Tzean S.S."/>
            <person name="Ota Y."/>
            <person name="Hattori T."/>
            <person name="Sahashi N."/>
            <person name="Liou R.F."/>
            <person name="Kikuchi T."/>
            <person name="Tsai I.J."/>
        </authorList>
    </citation>
    <scope>NUCLEOTIDE SEQUENCE [LARGE SCALE GENOMIC DNA]</scope>
    <source>
        <strain evidence="4 5">FFPRI411160</strain>
    </source>
</reference>
<comment type="caution">
    <text evidence="4">The sequence shown here is derived from an EMBL/GenBank/DDBJ whole genome shotgun (WGS) entry which is preliminary data.</text>
</comment>
<feature type="chain" id="PRO_5013756541" evidence="3">
    <location>
        <begin position="19"/>
        <end position="413"/>
    </location>
</feature>
<keyword evidence="2" id="KW-0472">Membrane</keyword>
<keyword evidence="3" id="KW-0732">Signal</keyword>
<keyword evidence="5" id="KW-1185">Reference proteome</keyword>
<sequence>MSLTVLASVSLLVLVSSARPLPRLDENSRDLQLKSDSVEDANVQQVIQAVYGTHGSLTPSLKKELDIIPDTQARFTTTEEIQSFLSSPQSDAIKVVVTLDSETRYSSDEGQSYELPNESEDSRSPGVLVTDNILDTEFSIGTPTLVHIDSSGTDNTSTYGSLLPDGLLSLPFFVVTISCFIALFSVCCIATLLYIIEMLRSNIFMSTATATWGLLPPLLEKNSIRGSGQPGSVTFIARDLIMDSEKYPVPGALAVLEITESLDPASVESGPIEEPDEKFFDAEWLLPGDDIDRHSVYMTPTTVPIDLPSSENAVPEMREITLSDTNMELSRSSWHARASEAGAIVRTPEPQDDTLNREGRRRAYLAVPELDAALAMQLRPGLGIGADAAWLVRFIMALFGWCAVLMSSATRRR</sequence>
<feature type="region of interest" description="Disordered" evidence="1">
    <location>
        <begin position="107"/>
        <end position="126"/>
    </location>
</feature>
<dbReference type="STRING" id="2282107.A0A286UEB5"/>
<organism evidence="4 5">
    <name type="scientific">Pyrrhoderma noxium</name>
    <dbReference type="NCBI Taxonomy" id="2282107"/>
    <lineage>
        <taxon>Eukaryota</taxon>
        <taxon>Fungi</taxon>
        <taxon>Dikarya</taxon>
        <taxon>Basidiomycota</taxon>
        <taxon>Agaricomycotina</taxon>
        <taxon>Agaricomycetes</taxon>
        <taxon>Hymenochaetales</taxon>
        <taxon>Hymenochaetaceae</taxon>
        <taxon>Pyrrhoderma</taxon>
    </lineage>
</organism>
<dbReference type="AlphaFoldDB" id="A0A286UEB5"/>
<evidence type="ECO:0000256" key="2">
    <source>
        <dbReference type="SAM" id="Phobius"/>
    </source>
</evidence>
<dbReference type="Proteomes" id="UP000217199">
    <property type="component" value="Unassembled WGS sequence"/>
</dbReference>
<keyword evidence="2" id="KW-1133">Transmembrane helix</keyword>